<feature type="region of interest" description="Disordered" evidence="1">
    <location>
        <begin position="80"/>
        <end position="118"/>
    </location>
</feature>
<evidence type="ECO:0000313" key="5">
    <source>
        <dbReference type="Proteomes" id="UP001501005"/>
    </source>
</evidence>
<feature type="compositionally biased region" description="Pro residues" evidence="1">
    <location>
        <begin position="1"/>
        <end position="14"/>
    </location>
</feature>
<feature type="compositionally biased region" description="Low complexity" evidence="1">
    <location>
        <begin position="87"/>
        <end position="118"/>
    </location>
</feature>
<reference evidence="5" key="1">
    <citation type="journal article" date="2019" name="Int. J. Syst. Evol. Microbiol.">
        <title>The Global Catalogue of Microorganisms (GCM) 10K type strain sequencing project: providing services to taxonomists for standard genome sequencing and annotation.</title>
        <authorList>
            <consortium name="The Broad Institute Genomics Platform"/>
            <consortium name="The Broad Institute Genome Sequencing Center for Infectious Disease"/>
            <person name="Wu L."/>
            <person name="Ma J."/>
        </authorList>
    </citation>
    <scope>NUCLEOTIDE SEQUENCE [LARGE SCALE GENOMIC DNA]</scope>
    <source>
        <strain evidence="5">JCM 10673</strain>
    </source>
</reference>
<comment type="caution">
    <text evidence="4">The sequence shown here is derived from an EMBL/GenBank/DDBJ whole genome shotgun (WGS) entry which is preliminary data.</text>
</comment>
<dbReference type="EMBL" id="BAAAHG010000012">
    <property type="protein sequence ID" value="GAA0910855.1"/>
    <property type="molecule type" value="Genomic_DNA"/>
</dbReference>
<feature type="region of interest" description="Disordered" evidence="1">
    <location>
        <begin position="1"/>
        <end position="51"/>
    </location>
</feature>
<evidence type="ECO:0000313" key="4">
    <source>
        <dbReference type="EMBL" id="GAA0910855.1"/>
    </source>
</evidence>
<gene>
    <name evidence="4" type="ORF">GCM10009549_21140</name>
</gene>
<keyword evidence="5" id="KW-1185">Reference proteome</keyword>
<proteinExistence type="predicted"/>
<evidence type="ECO:0000256" key="2">
    <source>
        <dbReference type="SAM" id="Phobius"/>
    </source>
</evidence>
<evidence type="ECO:0000256" key="1">
    <source>
        <dbReference type="SAM" id="MobiDB-lite"/>
    </source>
</evidence>
<organism evidence="4 5">
    <name type="scientific">Streptomyces thermoalcalitolerans</name>
    <dbReference type="NCBI Taxonomy" id="65605"/>
    <lineage>
        <taxon>Bacteria</taxon>
        <taxon>Bacillati</taxon>
        <taxon>Actinomycetota</taxon>
        <taxon>Actinomycetes</taxon>
        <taxon>Kitasatosporales</taxon>
        <taxon>Streptomycetaceae</taxon>
        <taxon>Streptomyces</taxon>
    </lineage>
</organism>
<evidence type="ECO:0000259" key="3">
    <source>
        <dbReference type="Pfam" id="PF10708"/>
    </source>
</evidence>
<sequence length="306" mass="31033">MSTTPPPGWYPDPTAPHQWRWWDGTAWTEHRSAPGEPSGPPAAPPPSGRGPARAKAVALVAAGAVLVAAVVTGVVVLGRDDGSGGKARTAPTAPSAPSVSTGPSTDTPSPAASASDDPSVVVDQLNGITLPVLDGWEKPPYAAQDDVVLTTRGTYDCPAGTGLCRHGLVITRTPAVAEGTSPEALARRDIEEAAEQAYDENAAGQRLYGGITSHRTVASGQIAVAGRAGYFVRWRVDTAKGPGGYVQSVAFPSSTGTEAPVVVRLVFDAGPDGPPLSDMDRIIRGIRPLGDAATGGGVGSSIGPPG</sequence>
<dbReference type="Pfam" id="PF10708">
    <property type="entry name" value="DUF2510"/>
    <property type="match status" value="1"/>
</dbReference>
<keyword evidence="2" id="KW-0812">Transmembrane</keyword>
<feature type="transmembrane region" description="Helical" evidence="2">
    <location>
        <begin position="56"/>
        <end position="78"/>
    </location>
</feature>
<accession>A0ABP3YYL2</accession>
<feature type="compositionally biased region" description="Pro residues" evidence="1">
    <location>
        <begin position="37"/>
        <end position="48"/>
    </location>
</feature>
<dbReference type="Proteomes" id="UP001501005">
    <property type="component" value="Unassembled WGS sequence"/>
</dbReference>
<feature type="domain" description="DUF2510" evidence="3">
    <location>
        <begin position="7"/>
        <end position="37"/>
    </location>
</feature>
<keyword evidence="2" id="KW-0472">Membrane</keyword>
<name>A0ABP3YYL2_9ACTN</name>
<dbReference type="RefSeq" id="WP_344049126.1">
    <property type="nucleotide sequence ID" value="NZ_BAAAHG010000012.1"/>
</dbReference>
<dbReference type="InterPro" id="IPR018929">
    <property type="entry name" value="DUF2510"/>
</dbReference>
<keyword evidence="2" id="KW-1133">Transmembrane helix</keyword>
<protein>
    <submittedName>
        <fullName evidence="4">DUF2510 domain-containing protein</fullName>
    </submittedName>
</protein>